<name>G8NR15_GRAMM</name>
<evidence type="ECO:0000313" key="2">
    <source>
        <dbReference type="Proteomes" id="UP000007113"/>
    </source>
</evidence>
<dbReference type="STRING" id="682795.AciX8_0650"/>
<dbReference type="Proteomes" id="UP000007113">
    <property type="component" value="Chromosome"/>
</dbReference>
<organism evidence="1 2">
    <name type="scientific">Granulicella mallensis (strain ATCC BAA-1857 / DSM 23137 / MP5ACTX8)</name>
    <dbReference type="NCBI Taxonomy" id="682795"/>
    <lineage>
        <taxon>Bacteria</taxon>
        <taxon>Pseudomonadati</taxon>
        <taxon>Acidobacteriota</taxon>
        <taxon>Terriglobia</taxon>
        <taxon>Terriglobales</taxon>
        <taxon>Acidobacteriaceae</taxon>
        <taxon>Granulicella</taxon>
    </lineage>
</organism>
<reference evidence="1 2" key="1">
    <citation type="submission" date="2011-11" db="EMBL/GenBank/DDBJ databases">
        <title>Complete sequence of Granulicella mallensis MP5ACTX8.</title>
        <authorList>
            <consortium name="US DOE Joint Genome Institute"/>
            <person name="Lucas S."/>
            <person name="Copeland A."/>
            <person name="Lapidus A."/>
            <person name="Cheng J.-F."/>
            <person name="Goodwin L."/>
            <person name="Pitluck S."/>
            <person name="Peters L."/>
            <person name="Lu M."/>
            <person name="Detter J.C."/>
            <person name="Han C."/>
            <person name="Tapia R."/>
            <person name="Land M."/>
            <person name="Hauser L."/>
            <person name="Kyrpides N."/>
            <person name="Ivanova N."/>
            <person name="Mikhailova N."/>
            <person name="Pagani I."/>
            <person name="Rawat S."/>
            <person name="Mannisto M."/>
            <person name="Haggblom M."/>
            <person name="Woyke T."/>
        </authorList>
    </citation>
    <scope>NUCLEOTIDE SEQUENCE [LARGE SCALE GENOMIC DNA]</scope>
    <source>
        <strain evidence="2">ATCC BAA-1857 / DSM 23137 / MP5ACTX8</strain>
    </source>
</reference>
<gene>
    <name evidence="1" type="ordered locus">AciX8_0650</name>
</gene>
<dbReference type="EMBL" id="CP003130">
    <property type="protein sequence ID" value="AEU35000.1"/>
    <property type="molecule type" value="Genomic_DNA"/>
</dbReference>
<sequence length="66" mass="7531">MVLLAGSTGLRRSKMIAPTRKNANAMNLEITVLCSWVRNRFGDRKNTHCGVPFLRIHQAKKHSLRE</sequence>
<accession>G8NR15</accession>
<dbReference type="HOGENOM" id="CLU_2825077_0_0_0"/>
<dbReference type="KEGG" id="gma:AciX8_0650"/>
<proteinExistence type="predicted"/>
<protein>
    <submittedName>
        <fullName evidence="1">Uncharacterized protein</fullName>
    </submittedName>
</protein>
<evidence type="ECO:0000313" key="1">
    <source>
        <dbReference type="EMBL" id="AEU35000.1"/>
    </source>
</evidence>
<dbReference type="AlphaFoldDB" id="G8NR15"/>
<keyword evidence="2" id="KW-1185">Reference proteome</keyword>